<comment type="caution">
    <text evidence="5">The sequence shown here is derived from an EMBL/GenBank/DDBJ whole genome shotgun (WGS) entry which is preliminary data.</text>
</comment>
<dbReference type="InterPro" id="IPR006703">
    <property type="entry name" value="G_AIG1"/>
</dbReference>
<protein>
    <recommendedName>
        <fullName evidence="4">AIG1-type G domain-containing protein</fullName>
    </recommendedName>
</protein>
<sequence>MDSANFPIEDRIEDRIEGVNFPIEDRIEPETEAANFLVEDRIEPETEDANNFPEEDWIEPGATSREAKTLVLFGRVGNGKSAVGNSIVGKKVFLSTIRASGVTTTCKQETTTLGDGQVVNVIDTPGIFDSSREHEDLALELLKCINLAQNGIDGFLLVCSIRSRFSTEEESVLQCLSKIFGQNIINYMIVVFTGGDELEMTFEDYLSECPPSLQRVLHLCRYRVVLFDNKTEEETQCKCQIQQLIAHINTVADENGSSYRVDVFEMIKRTIDEHEAKRYMTREAEWKQAIEKLEQNKAMKFNVFYLKLMQTTLQAQSQKAEDRRGKRVLDIIYRVIPRYLIFDV</sequence>
<dbReference type="EMBL" id="JAJJMB010011671">
    <property type="protein sequence ID" value="KAI3900921.1"/>
    <property type="molecule type" value="Genomic_DNA"/>
</dbReference>
<comment type="similarity">
    <text evidence="1">Belongs to the TRAFAC class TrmE-Era-EngA-EngB-Septin-like GTPase superfamily. AIG1/Toc34/Toc159-like paraseptin GTPase family. IAN subfamily.</text>
</comment>
<evidence type="ECO:0000313" key="5">
    <source>
        <dbReference type="EMBL" id="KAI3900921.1"/>
    </source>
</evidence>
<proteinExistence type="inferred from homology"/>
<dbReference type="PROSITE" id="PS51720">
    <property type="entry name" value="G_AIG1"/>
    <property type="match status" value="1"/>
</dbReference>
<dbReference type="AlphaFoldDB" id="A0AAD4SEL1"/>
<accession>A0AAD4SEL1</accession>
<dbReference type="Gene3D" id="3.40.50.300">
    <property type="entry name" value="P-loop containing nucleotide triphosphate hydrolases"/>
    <property type="match status" value="1"/>
</dbReference>
<evidence type="ECO:0000313" key="6">
    <source>
        <dbReference type="Proteomes" id="UP001202328"/>
    </source>
</evidence>
<organism evidence="5 6">
    <name type="scientific">Papaver atlanticum</name>
    <dbReference type="NCBI Taxonomy" id="357466"/>
    <lineage>
        <taxon>Eukaryota</taxon>
        <taxon>Viridiplantae</taxon>
        <taxon>Streptophyta</taxon>
        <taxon>Embryophyta</taxon>
        <taxon>Tracheophyta</taxon>
        <taxon>Spermatophyta</taxon>
        <taxon>Magnoliopsida</taxon>
        <taxon>Ranunculales</taxon>
        <taxon>Papaveraceae</taxon>
        <taxon>Papaveroideae</taxon>
        <taxon>Papaver</taxon>
    </lineage>
</organism>
<dbReference type="SUPFAM" id="SSF52540">
    <property type="entry name" value="P-loop containing nucleoside triphosphate hydrolases"/>
    <property type="match status" value="1"/>
</dbReference>
<dbReference type="PANTHER" id="PTHR10903:SF184">
    <property type="entry name" value="GTP-BINDING PROTEIN A"/>
    <property type="match status" value="1"/>
</dbReference>
<evidence type="ECO:0000259" key="4">
    <source>
        <dbReference type="PROSITE" id="PS51720"/>
    </source>
</evidence>
<dbReference type="InterPro" id="IPR045058">
    <property type="entry name" value="GIMA/IAN/Toc"/>
</dbReference>
<evidence type="ECO:0000256" key="1">
    <source>
        <dbReference type="ARBA" id="ARBA00008535"/>
    </source>
</evidence>
<name>A0AAD4SEL1_9MAGN</name>
<keyword evidence="6" id="KW-1185">Reference proteome</keyword>
<evidence type="ECO:0000256" key="3">
    <source>
        <dbReference type="ARBA" id="ARBA00023134"/>
    </source>
</evidence>
<gene>
    <name evidence="5" type="ORF">MKW98_026488</name>
</gene>
<reference evidence="5" key="1">
    <citation type="submission" date="2022-04" db="EMBL/GenBank/DDBJ databases">
        <title>A functionally conserved STORR gene fusion in Papaver species that diverged 16.8 million years ago.</title>
        <authorList>
            <person name="Catania T."/>
        </authorList>
    </citation>
    <scope>NUCLEOTIDE SEQUENCE</scope>
    <source>
        <strain evidence="5">S-188037</strain>
    </source>
</reference>
<evidence type="ECO:0000256" key="2">
    <source>
        <dbReference type="ARBA" id="ARBA00022741"/>
    </source>
</evidence>
<dbReference type="Pfam" id="PF04548">
    <property type="entry name" value="AIG1"/>
    <property type="match status" value="1"/>
</dbReference>
<dbReference type="PANTHER" id="PTHR10903">
    <property type="entry name" value="GTPASE, IMAP FAMILY MEMBER-RELATED"/>
    <property type="match status" value="1"/>
</dbReference>
<dbReference type="GO" id="GO:0005525">
    <property type="term" value="F:GTP binding"/>
    <property type="evidence" value="ECO:0007669"/>
    <property type="project" value="UniProtKB-KW"/>
</dbReference>
<dbReference type="FunFam" id="3.40.50.300:FF:000840">
    <property type="entry name" value="Immune-associated nucleotide-binding protein 9"/>
    <property type="match status" value="1"/>
</dbReference>
<feature type="domain" description="AIG1-type G" evidence="4">
    <location>
        <begin position="65"/>
        <end position="268"/>
    </location>
</feature>
<dbReference type="Proteomes" id="UP001202328">
    <property type="component" value="Unassembled WGS sequence"/>
</dbReference>
<keyword evidence="3" id="KW-0342">GTP-binding</keyword>
<keyword evidence="2" id="KW-0547">Nucleotide-binding</keyword>
<dbReference type="InterPro" id="IPR027417">
    <property type="entry name" value="P-loop_NTPase"/>
</dbReference>